<dbReference type="Proteomes" id="UP000448199">
    <property type="component" value="Unassembled WGS sequence"/>
</dbReference>
<dbReference type="OrthoDB" id="9813349at2"/>
<comment type="caution">
    <text evidence="2">The sequence shown here is derived from an EMBL/GenBank/DDBJ whole genome shotgun (WGS) entry which is preliminary data.</text>
</comment>
<dbReference type="PANTHER" id="PTHR22916">
    <property type="entry name" value="GLYCOSYLTRANSFERASE"/>
    <property type="match status" value="1"/>
</dbReference>
<dbReference type="CDD" id="cd00761">
    <property type="entry name" value="Glyco_tranf_GTA_type"/>
    <property type="match status" value="1"/>
</dbReference>
<dbReference type="RefSeq" id="WP_160728130.1">
    <property type="nucleotide sequence ID" value="NZ_WTYC01000004.1"/>
</dbReference>
<evidence type="ECO:0000313" key="2">
    <source>
        <dbReference type="EMBL" id="MXO48587.1"/>
    </source>
</evidence>
<name>A0A844XTN1_9SPHN</name>
<dbReference type="InterPro" id="IPR029044">
    <property type="entry name" value="Nucleotide-diphossugar_trans"/>
</dbReference>
<keyword evidence="3" id="KW-1185">Reference proteome</keyword>
<accession>A0A844XTN1</accession>
<keyword evidence="2" id="KW-0808">Transferase</keyword>
<organism evidence="2 3">
    <name type="scientific">Qipengyuania vulgaris</name>
    <dbReference type="NCBI Taxonomy" id="291985"/>
    <lineage>
        <taxon>Bacteria</taxon>
        <taxon>Pseudomonadati</taxon>
        <taxon>Pseudomonadota</taxon>
        <taxon>Alphaproteobacteria</taxon>
        <taxon>Sphingomonadales</taxon>
        <taxon>Erythrobacteraceae</taxon>
        <taxon>Qipengyuania</taxon>
    </lineage>
</organism>
<dbReference type="EMBL" id="WTYC01000004">
    <property type="protein sequence ID" value="MXO48587.1"/>
    <property type="molecule type" value="Genomic_DNA"/>
</dbReference>
<dbReference type="Pfam" id="PF00535">
    <property type="entry name" value="Glycos_transf_2"/>
    <property type="match status" value="1"/>
</dbReference>
<dbReference type="AlphaFoldDB" id="A0A844XTN1"/>
<reference evidence="2 3" key="1">
    <citation type="submission" date="2019-12" db="EMBL/GenBank/DDBJ databases">
        <title>Genomic-based taxomic classification of the family Erythrobacteraceae.</title>
        <authorList>
            <person name="Xu L."/>
        </authorList>
    </citation>
    <scope>NUCLEOTIDE SEQUENCE [LARGE SCALE GENOMIC DNA]</scope>
    <source>
        <strain evidence="2 3">DSM 17792</strain>
    </source>
</reference>
<evidence type="ECO:0000259" key="1">
    <source>
        <dbReference type="Pfam" id="PF00535"/>
    </source>
</evidence>
<protein>
    <submittedName>
        <fullName evidence="2">Glycosyltransferase</fullName>
    </submittedName>
</protein>
<dbReference type="Gene3D" id="3.90.550.10">
    <property type="entry name" value="Spore Coat Polysaccharide Biosynthesis Protein SpsA, Chain A"/>
    <property type="match status" value="1"/>
</dbReference>
<proteinExistence type="predicted"/>
<dbReference type="InterPro" id="IPR001173">
    <property type="entry name" value="Glyco_trans_2-like"/>
</dbReference>
<sequence>MIKNVQPPFFSVIIPAYNRADVIGEAIESCLSQTFTDFEIVIVDDGSKDGARLAAVIDEFADERIVVHRQENAGASAARNTGMDIARGRFFAFLDSDDRFLPTKLERFRERIASKSRFAGFAPAIVDRGKGRAALKPGGTLHPDEPLEHYFFSRNQMIQTSVLVVDRQSAIDVRFRPDILVGEDLDFCLAIEAEGIDWERIDEPLSIWFDVPQEGRSADYRGDLKQAYKGFRTWGLLSERGRYAYEGTVGAFHTAPFNRMAALRMLLNGPLKGDVKLSVTGRQFIRCFLPRAFYHRLVGAVLEMTKPLRKIRVHR</sequence>
<gene>
    <name evidence="2" type="ORF">GRI69_09985</name>
</gene>
<feature type="domain" description="Glycosyltransferase 2-like" evidence="1">
    <location>
        <begin position="11"/>
        <end position="133"/>
    </location>
</feature>
<evidence type="ECO:0000313" key="3">
    <source>
        <dbReference type="Proteomes" id="UP000448199"/>
    </source>
</evidence>
<dbReference type="PANTHER" id="PTHR22916:SF3">
    <property type="entry name" value="UDP-GLCNAC:BETAGAL BETA-1,3-N-ACETYLGLUCOSAMINYLTRANSFERASE-LIKE PROTEIN 1"/>
    <property type="match status" value="1"/>
</dbReference>
<dbReference type="GO" id="GO:0016758">
    <property type="term" value="F:hexosyltransferase activity"/>
    <property type="evidence" value="ECO:0007669"/>
    <property type="project" value="UniProtKB-ARBA"/>
</dbReference>
<dbReference type="SUPFAM" id="SSF53448">
    <property type="entry name" value="Nucleotide-diphospho-sugar transferases"/>
    <property type="match status" value="1"/>
</dbReference>